<dbReference type="PANTHER" id="PTHR39185:SF1">
    <property type="entry name" value="SWARMING MOTILITY PROTEIN SWRD"/>
    <property type="match status" value="1"/>
</dbReference>
<evidence type="ECO:0000313" key="2">
    <source>
        <dbReference type="Proteomes" id="UP000176244"/>
    </source>
</evidence>
<comment type="caution">
    <text evidence="1">The sequence shown here is derived from an EMBL/GenBank/DDBJ whole genome shotgun (WGS) entry which is preliminary data.</text>
</comment>
<dbReference type="Proteomes" id="UP000176244">
    <property type="component" value="Unassembled WGS sequence"/>
</dbReference>
<dbReference type="OrthoDB" id="9799862at2"/>
<reference evidence="1 2" key="1">
    <citation type="submission" date="2015-09" db="EMBL/GenBank/DDBJ databases">
        <title>Genome sequence of Acetobacterium wieringae DSM 1911.</title>
        <authorList>
            <person name="Poehlein A."/>
            <person name="Bengelsdorf F.R."/>
            <person name="Schiel-Bengelsdorf B."/>
            <person name="Duerre P."/>
            <person name="Daniel R."/>
        </authorList>
    </citation>
    <scope>NUCLEOTIDE SEQUENCE [LARGE SCALE GENOMIC DNA]</scope>
    <source>
        <strain evidence="1 2">DSM 1911</strain>
    </source>
</reference>
<keyword evidence="1" id="KW-0966">Cell projection</keyword>
<keyword evidence="1" id="KW-0282">Flagellum</keyword>
<dbReference type="InterPro" id="IPR009384">
    <property type="entry name" value="SwrD-like"/>
</dbReference>
<dbReference type="Pfam" id="PF06289">
    <property type="entry name" value="FlbD"/>
    <property type="match status" value="1"/>
</dbReference>
<gene>
    <name evidence="1" type="ORF">ACWI_26280</name>
</gene>
<dbReference type="EMBL" id="LKEU01000035">
    <property type="protein sequence ID" value="OFV69986.1"/>
    <property type="molecule type" value="Genomic_DNA"/>
</dbReference>
<dbReference type="STRING" id="52694.ACWI_26280"/>
<organism evidence="1 2">
    <name type="scientific">Acetobacterium wieringae</name>
    <dbReference type="NCBI Taxonomy" id="52694"/>
    <lineage>
        <taxon>Bacteria</taxon>
        <taxon>Bacillati</taxon>
        <taxon>Bacillota</taxon>
        <taxon>Clostridia</taxon>
        <taxon>Eubacteriales</taxon>
        <taxon>Eubacteriaceae</taxon>
        <taxon>Acetobacterium</taxon>
    </lineage>
</organism>
<proteinExistence type="predicted"/>
<keyword evidence="1" id="KW-0969">Cilium</keyword>
<evidence type="ECO:0000313" key="1">
    <source>
        <dbReference type="EMBL" id="OFV69986.1"/>
    </source>
</evidence>
<dbReference type="RefSeq" id="WP_070371894.1">
    <property type="nucleotide sequence ID" value="NZ_JAYFRG010000003.1"/>
</dbReference>
<sequence length="64" mass="7566">MIELTRLNKQKNEKFLLNCEIIEIIEEKPDTTIRLMNGKHYVVNESSAQVLSKIIAYKRNIFSR</sequence>
<accession>A0A1F2PGZ4</accession>
<dbReference type="PANTHER" id="PTHR39185">
    <property type="entry name" value="SWARMING MOTILITY PROTEIN SWRD"/>
    <property type="match status" value="1"/>
</dbReference>
<protein>
    <submittedName>
        <fullName evidence="1">Flagellar protein (FlbD)</fullName>
    </submittedName>
</protein>
<dbReference type="AlphaFoldDB" id="A0A1F2PGZ4"/>
<name>A0A1F2PGZ4_9FIRM</name>